<dbReference type="Pfam" id="PF00078">
    <property type="entry name" value="RVT_1"/>
    <property type="match status" value="1"/>
</dbReference>
<sequence>MIAKPGRRDLTTPRAWRPISLLSCLGKGLERLVVRRLAWACIHYGVLYPQQAGALPKRSAIDLVAALVHDIEEAFTCKKVAMLVTMDIQGAFDTVLRNRLIMRLREQGWPERLAQWAGSFMDDRSACVRYQDIITPLSPLQCGLPRGSPVSPILFLLYTEPIYRLSNP</sequence>
<organism evidence="2 3">
    <name type="scientific">Fusarium oxysporum</name>
    <name type="common">Fusarium vascular wilt</name>
    <dbReference type="NCBI Taxonomy" id="5507"/>
    <lineage>
        <taxon>Eukaryota</taxon>
        <taxon>Fungi</taxon>
        <taxon>Dikarya</taxon>
        <taxon>Ascomycota</taxon>
        <taxon>Pezizomycotina</taxon>
        <taxon>Sordariomycetes</taxon>
        <taxon>Hypocreomycetidae</taxon>
        <taxon>Hypocreales</taxon>
        <taxon>Nectriaceae</taxon>
        <taxon>Fusarium</taxon>
        <taxon>Fusarium oxysporum species complex</taxon>
    </lineage>
</organism>
<dbReference type="InterPro" id="IPR000477">
    <property type="entry name" value="RT_dom"/>
</dbReference>
<protein>
    <recommendedName>
        <fullName evidence="1">Reverse transcriptase domain-containing protein</fullName>
    </recommendedName>
</protein>
<reference evidence="2 3" key="1">
    <citation type="journal article" date="2018" name="Sci. Rep.">
        <title>Characterisation of pathogen-specific regions and novel effector candidates in Fusarium oxysporum f. sp. cepae.</title>
        <authorList>
            <person name="Armitage A.D."/>
            <person name="Taylor A."/>
            <person name="Sobczyk M.K."/>
            <person name="Baxter L."/>
            <person name="Greenfield B.P."/>
            <person name="Bates H.J."/>
            <person name="Wilson F."/>
            <person name="Jackson A.C."/>
            <person name="Ott S."/>
            <person name="Harrison R.J."/>
            <person name="Clarkson J.P."/>
        </authorList>
    </citation>
    <scope>NUCLEOTIDE SEQUENCE [LARGE SCALE GENOMIC DNA]</scope>
    <source>
        <strain evidence="2 3">Fo_A13</strain>
    </source>
</reference>
<name>A0A420MD73_FUSOX</name>
<comment type="caution">
    <text evidence="2">The sequence shown here is derived from an EMBL/GenBank/DDBJ whole genome shotgun (WGS) entry which is preliminary data.</text>
</comment>
<dbReference type="Proteomes" id="UP000285084">
    <property type="component" value="Unassembled WGS sequence"/>
</dbReference>
<evidence type="ECO:0000313" key="3">
    <source>
        <dbReference type="Proteomes" id="UP000285084"/>
    </source>
</evidence>
<proteinExistence type="predicted"/>
<dbReference type="CDD" id="cd01650">
    <property type="entry name" value="RT_nLTR_like"/>
    <property type="match status" value="1"/>
</dbReference>
<dbReference type="AlphaFoldDB" id="A0A420MD73"/>
<evidence type="ECO:0000259" key="1">
    <source>
        <dbReference type="PROSITE" id="PS50878"/>
    </source>
</evidence>
<feature type="domain" description="Reverse transcriptase" evidence="1">
    <location>
        <begin position="1"/>
        <end position="168"/>
    </location>
</feature>
<dbReference type="PROSITE" id="PS50878">
    <property type="entry name" value="RT_POL"/>
    <property type="match status" value="1"/>
</dbReference>
<dbReference type="PANTHER" id="PTHR33481:SF1">
    <property type="entry name" value="ENDONUCLEASE_EXONUCLEASE_PHOSPHATASE DOMAIN-CONTAINING PROTEIN-RELATED"/>
    <property type="match status" value="1"/>
</dbReference>
<evidence type="ECO:0000313" key="2">
    <source>
        <dbReference type="EMBL" id="RKK66018.1"/>
    </source>
</evidence>
<dbReference type="PANTHER" id="PTHR33481">
    <property type="entry name" value="REVERSE TRANSCRIPTASE"/>
    <property type="match status" value="1"/>
</dbReference>
<gene>
    <name evidence="2" type="ORF">BFJ69_g15777</name>
</gene>
<accession>A0A420MD73</accession>
<dbReference type="EMBL" id="MRCX01000334">
    <property type="protein sequence ID" value="RKK66018.1"/>
    <property type="molecule type" value="Genomic_DNA"/>
</dbReference>